<feature type="transmembrane region" description="Helical" evidence="7">
    <location>
        <begin position="67"/>
        <end position="90"/>
    </location>
</feature>
<feature type="transmembrane region" description="Helical" evidence="7">
    <location>
        <begin position="32"/>
        <end position="55"/>
    </location>
</feature>
<evidence type="ECO:0000256" key="3">
    <source>
        <dbReference type="ARBA" id="ARBA00022475"/>
    </source>
</evidence>
<accession>A0A0R1U276</accession>
<keyword evidence="5 7" id="KW-1133">Transmembrane helix</keyword>
<dbReference type="RefSeq" id="WP_082607854.1">
    <property type="nucleotide sequence ID" value="NZ_AZFJ01000040.1"/>
</dbReference>
<keyword evidence="10" id="KW-1185">Reference proteome</keyword>
<feature type="transmembrane region" description="Helical" evidence="7">
    <location>
        <begin position="96"/>
        <end position="115"/>
    </location>
</feature>
<dbReference type="PANTHER" id="PTHR42920">
    <property type="entry name" value="OS03G0707200 PROTEIN-RELATED"/>
    <property type="match status" value="1"/>
</dbReference>
<evidence type="ECO:0000313" key="10">
    <source>
        <dbReference type="Proteomes" id="UP000051922"/>
    </source>
</evidence>
<evidence type="ECO:0000256" key="5">
    <source>
        <dbReference type="ARBA" id="ARBA00022989"/>
    </source>
</evidence>
<evidence type="ECO:0000259" key="8">
    <source>
        <dbReference type="Pfam" id="PF00892"/>
    </source>
</evidence>
<evidence type="ECO:0000256" key="4">
    <source>
        <dbReference type="ARBA" id="ARBA00022692"/>
    </source>
</evidence>
<dbReference type="SUPFAM" id="SSF103481">
    <property type="entry name" value="Multidrug resistance efflux transporter EmrE"/>
    <property type="match status" value="1"/>
</dbReference>
<feature type="domain" description="EamA" evidence="8">
    <location>
        <begin position="8"/>
        <end position="138"/>
    </location>
</feature>
<dbReference type="InterPro" id="IPR037185">
    <property type="entry name" value="EmrE-like"/>
</dbReference>
<evidence type="ECO:0000313" key="9">
    <source>
        <dbReference type="EMBL" id="KRL86692.1"/>
    </source>
</evidence>
<dbReference type="EMBL" id="AZFJ01000040">
    <property type="protein sequence ID" value="KRL86692.1"/>
    <property type="molecule type" value="Genomic_DNA"/>
</dbReference>
<dbReference type="InterPro" id="IPR051258">
    <property type="entry name" value="Diverse_Substrate_Transporter"/>
</dbReference>
<comment type="subcellular location">
    <subcellularLocation>
        <location evidence="1">Cell membrane</location>
        <topology evidence="1">Multi-pass membrane protein</topology>
    </subcellularLocation>
</comment>
<feature type="transmembrane region" description="Helical" evidence="7">
    <location>
        <begin position="269"/>
        <end position="288"/>
    </location>
</feature>
<proteinExistence type="inferred from homology"/>
<dbReference type="Proteomes" id="UP000051922">
    <property type="component" value="Unassembled WGS sequence"/>
</dbReference>
<feature type="transmembrane region" description="Helical" evidence="7">
    <location>
        <begin position="7"/>
        <end position="26"/>
    </location>
</feature>
<feature type="transmembrane region" description="Helical" evidence="7">
    <location>
        <begin position="124"/>
        <end position="141"/>
    </location>
</feature>
<keyword evidence="4 7" id="KW-0812">Transmembrane</keyword>
<organism evidence="9 10">
    <name type="scientific">Lacticaseibacillus pantheris DSM 15945 = JCM 12539 = NBRC 106106</name>
    <dbReference type="NCBI Taxonomy" id="1423783"/>
    <lineage>
        <taxon>Bacteria</taxon>
        <taxon>Bacillati</taxon>
        <taxon>Bacillota</taxon>
        <taxon>Bacilli</taxon>
        <taxon>Lactobacillales</taxon>
        <taxon>Lactobacillaceae</taxon>
        <taxon>Lacticaseibacillus</taxon>
    </lineage>
</organism>
<dbReference type="AlphaFoldDB" id="A0A0R1U276"/>
<keyword evidence="6 7" id="KW-0472">Membrane</keyword>
<keyword evidence="3" id="KW-1003">Cell membrane</keyword>
<protein>
    <submittedName>
        <fullName evidence="9">Transport protein</fullName>
    </submittedName>
</protein>
<feature type="transmembrane region" description="Helical" evidence="7">
    <location>
        <begin position="211"/>
        <end position="233"/>
    </location>
</feature>
<name>A0A0R1U276_9LACO</name>
<feature type="transmembrane region" description="Helical" evidence="7">
    <location>
        <begin position="245"/>
        <end position="263"/>
    </location>
</feature>
<evidence type="ECO:0000256" key="1">
    <source>
        <dbReference type="ARBA" id="ARBA00004651"/>
    </source>
</evidence>
<feature type="transmembrane region" description="Helical" evidence="7">
    <location>
        <begin position="180"/>
        <end position="199"/>
    </location>
</feature>
<dbReference type="PATRIC" id="fig|1423783.4.peg.680"/>
<dbReference type="Pfam" id="PF00892">
    <property type="entry name" value="EamA"/>
    <property type="match status" value="2"/>
</dbReference>
<dbReference type="OrthoDB" id="9804865at2"/>
<feature type="transmembrane region" description="Helical" evidence="7">
    <location>
        <begin position="147"/>
        <end position="168"/>
    </location>
</feature>
<dbReference type="PANTHER" id="PTHR42920:SF5">
    <property type="entry name" value="EAMA DOMAIN-CONTAINING PROTEIN"/>
    <property type="match status" value="1"/>
</dbReference>
<evidence type="ECO:0000256" key="6">
    <source>
        <dbReference type="ARBA" id="ARBA00023136"/>
    </source>
</evidence>
<dbReference type="STRING" id="1423783.FC50_GL000657"/>
<sequence length="299" mass="32783">MQISKSRANIMLFVAAIIWGAGYIWSKQATNAGMHAGLINAIRGFIYAGLVYLLFHRAVNHMSQLDLRIGLTAGIINFLGYQIQTVGLMYTTPANNAFLTAIYVVIVPFVVWLFFHQRPEPKSYLAILICMVGMAFLTNVVGHGLTLHLGDLLTILSAFFYALQIVYFGMSATQSNPWTLAFLLGLTQGVLGGAWSLLFERGSYASVNWQAGLVPVIILGLASSFGAQTLQVLGQRFTDPTPAGLILMLESVFGSVFSVAFGFEPFTYNLLVGGALIIVALLIMQVGLRRLWRVRRHAE</sequence>
<comment type="caution">
    <text evidence="9">The sequence shown here is derived from an EMBL/GenBank/DDBJ whole genome shotgun (WGS) entry which is preliminary data.</text>
</comment>
<feature type="domain" description="EamA" evidence="8">
    <location>
        <begin position="149"/>
        <end position="284"/>
    </location>
</feature>
<dbReference type="GO" id="GO:0005886">
    <property type="term" value="C:plasma membrane"/>
    <property type="evidence" value="ECO:0007669"/>
    <property type="project" value="UniProtKB-SubCell"/>
</dbReference>
<evidence type="ECO:0000256" key="2">
    <source>
        <dbReference type="ARBA" id="ARBA00007362"/>
    </source>
</evidence>
<comment type="similarity">
    <text evidence="2">Belongs to the EamA transporter family.</text>
</comment>
<gene>
    <name evidence="9" type="ORF">FC50_GL000657</name>
</gene>
<reference evidence="9 10" key="1">
    <citation type="journal article" date="2015" name="Genome Announc.">
        <title>Expanding the biotechnology potential of lactobacilli through comparative genomics of 213 strains and associated genera.</title>
        <authorList>
            <person name="Sun Z."/>
            <person name="Harris H.M."/>
            <person name="McCann A."/>
            <person name="Guo C."/>
            <person name="Argimon S."/>
            <person name="Zhang W."/>
            <person name="Yang X."/>
            <person name="Jeffery I.B."/>
            <person name="Cooney J.C."/>
            <person name="Kagawa T.F."/>
            <person name="Liu W."/>
            <person name="Song Y."/>
            <person name="Salvetti E."/>
            <person name="Wrobel A."/>
            <person name="Rasinkangas P."/>
            <person name="Parkhill J."/>
            <person name="Rea M.C."/>
            <person name="O'Sullivan O."/>
            <person name="Ritari J."/>
            <person name="Douillard F.P."/>
            <person name="Paul Ross R."/>
            <person name="Yang R."/>
            <person name="Briner A.E."/>
            <person name="Felis G.E."/>
            <person name="de Vos W.M."/>
            <person name="Barrangou R."/>
            <person name="Klaenhammer T.R."/>
            <person name="Caufield P.W."/>
            <person name="Cui Y."/>
            <person name="Zhang H."/>
            <person name="O'Toole P.W."/>
        </authorList>
    </citation>
    <scope>NUCLEOTIDE SEQUENCE [LARGE SCALE GENOMIC DNA]</scope>
    <source>
        <strain evidence="9 10">DSM 15945</strain>
    </source>
</reference>
<dbReference type="InterPro" id="IPR000620">
    <property type="entry name" value="EamA_dom"/>
</dbReference>
<evidence type="ECO:0000256" key="7">
    <source>
        <dbReference type="SAM" id="Phobius"/>
    </source>
</evidence>